<proteinExistence type="predicted"/>
<protein>
    <submittedName>
        <fullName evidence="1">Uncharacterized protein</fullName>
    </submittedName>
</protein>
<sequence length="204" mass="22728">MGGRFRVLHLVRPFLAFLPKVDNNVREDRALLNGAQKLLGILIAVGEAVAYVLSGMYGSIGQLGMDTDLLKQKSEMLEEYFSIHIDSNGNLSRLPVILDRYTIDMDRVPKFLLCLGNDVNWDDEKICFQTIVAALGNFYAMHPPLLPNPLGKGLYFYKKRTPSNNGKEGGNSSEVTGTSGYWNDVHLLARSSKYNNLTCLLISL</sequence>
<reference evidence="2" key="1">
    <citation type="journal article" date="2023" name="Nat. Plants">
        <title>Single-cell RNA sequencing provides a high-resolution roadmap for understanding the multicellular compartmentation of specialized metabolism.</title>
        <authorList>
            <person name="Sun S."/>
            <person name="Shen X."/>
            <person name="Li Y."/>
            <person name="Li Y."/>
            <person name="Wang S."/>
            <person name="Li R."/>
            <person name="Zhang H."/>
            <person name="Shen G."/>
            <person name="Guo B."/>
            <person name="Wei J."/>
            <person name="Xu J."/>
            <person name="St-Pierre B."/>
            <person name="Chen S."/>
            <person name="Sun C."/>
        </authorList>
    </citation>
    <scope>NUCLEOTIDE SEQUENCE [LARGE SCALE GENOMIC DNA]</scope>
</reference>
<name>A0ACB9ZNB4_CATRO</name>
<accession>A0ACB9ZNB4</accession>
<dbReference type="Proteomes" id="UP001060085">
    <property type="component" value="Linkage Group LG08"/>
</dbReference>
<comment type="caution">
    <text evidence="1">The sequence shown here is derived from an EMBL/GenBank/DDBJ whole genome shotgun (WGS) entry which is preliminary data.</text>
</comment>
<evidence type="ECO:0000313" key="1">
    <source>
        <dbReference type="EMBL" id="KAI5649100.1"/>
    </source>
</evidence>
<dbReference type="EMBL" id="CM044708">
    <property type="protein sequence ID" value="KAI5649100.1"/>
    <property type="molecule type" value="Genomic_DNA"/>
</dbReference>
<gene>
    <name evidence="1" type="ORF">M9H77_35105</name>
</gene>
<organism evidence="1 2">
    <name type="scientific">Catharanthus roseus</name>
    <name type="common">Madagascar periwinkle</name>
    <name type="synonym">Vinca rosea</name>
    <dbReference type="NCBI Taxonomy" id="4058"/>
    <lineage>
        <taxon>Eukaryota</taxon>
        <taxon>Viridiplantae</taxon>
        <taxon>Streptophyta</taxon>
        <taxon>Embryophyta</taxon>
        <taxon>Tracheophyta</taxon>
        <taxon>Spermatophyta</taxon>
        <taxon>Magnoliopsida</taxon>
        <taxon>eudicotyledons</taxon>
        <taxon>Gunneridae</taxon>
        <taxon>Pentapetalae</taxon>
        <taxon>asterids</taxon>
        <taxon>lamiids</taxon>
        <taxon>Gentianales</taxon>
        <taxon>Apocynaceae</taxon>
        <taxon>Rauvolfioideae</taxon>
        <taxon>Vinceae</taxon>
        <taxon>Catharanthinae</taxon>
        <taxon>Catharanthus</taxon>
    </lineage>
</organism>
<evidence type="ECO:0000313" key="2">
    <source>
        <dbReference type="Proteomes" id="UP001060085"/>
    </source>
</evidence>
<keyword evidence="2" id="KW-1185">Reference proteome</keyword>